<organism evidence="3">
    <name type="scientific">hydrothermal vent metagenome</name>
    <dbReference type="NCBI Taxonomy" id="652676"/>
    <lineage>
        <taxon>unclassified sequences</taxon>
        <taxon>metagenomes</taxon>
        <taxon>ecological metagenomes</taxon>
    </lineage>
</organism>
<reference evidence="3" key="1">
    <citation type="submission" date="2018-06" db="EMBL/GenBank/DDBJ databases">
        <authorList>
            <person name="Zhirakovskaya E."/>
        </authorList>
    </citation>
    <scope>NUCLEOTIDE SEQUENCE</scope>
</reference>
<sequence>MTDDKNISTPCDGTPEGCHGDSENCEKDPKECHANSSFYKRRSDENLDDCLGKSLEQLSTTFTASAKRWEMIVYPALFAFIILAAYGFFLIFSLTKDIARVADDMGEITQHMSQISTQVNSISKNMVVMTQTLDSQLVSMNNMVYQVSGMNRSINQMRYDFSVLNNSVSRPMSFMNTFMPW</sequence>
<keyword evidence="2" id="KW-0472">Membrane</keyword>
<feature type="transmembrane region" description="Helical" evidence="2">
    <location>
        <begin position="72"/>
        <end position="92"/>
    </location>
</feature>
<feature type="region of interest" description="Disordered" evidence="1">
    <location>
        <begin position="1"/>
        <end position="30"/>
    </location>
</feature>
<dbReference type="Gene3D" id="1.10.287.950">
    <property type="entry name" value="Methyl-accepting chemotaxis protein"/>
    <property type="match status" value="1"/>
</dbReference>
<dbReference type="EMBL" id="UOFT01000048">
    <property type="protein sequence ID" value="VAW95594.1"/>
    <property type="molecule type" value="Genomic_DNA"/>
</dbReference>
<dbReference type="AlphaFoldDB" id="A0A3B1ANV1"/>
<evidence type="ECO:0000256" key="2">
    <source>
        <dbReference type="SAM" id="Phobius"/>
    </source>
</evidence>
<proteinExistence type="predicted"/>
<evidence type="ECO:0000256" key="1">
    <source>
        <dbReference type="SAM" id="MobiDB-lite"/>
    </source>
</evidence>
<protein>
    <submittedName>
        <fullName evidence="3">Uncharacterized protein</fullName>
    </submittedName>
</protein>
<name>A0A3B1ANV1_9ZZZZ</name>
<gene>
    <name evidence="3" type="ORF">MNBD_GAMMA23-1136</name>
</gene>
<accession>A0A3B1ANV1</accession>
<feature type="compositionally biased region" description="Basic and acidic residues" evidence="1">
    <location>
        <begin position="18"/>
        <end position="30"/>
    </location>
</feature>
<keyword evidence="2" id="KW-0812">Transmembrane</keyword>
<keyword evidence="2" id="KW-1133">Transmembrane helix</keyword>
<evidence type="ECO:0000313" key="3">
    <source>
        <dbReference type="EMBL" id="VAW95594.1"/>
    </source>
</evidence>